<dbReference type="Proteomes" id="UP000095237">
    <property type="component" value="Unassembled WGS sequence"/>
</dbReference>
<dbReference type="Pfam" id="PF12627">
    <property type="entry name" value="PolyA_pol_RNAbd"/>
    <property type="match status" value="1"/>
</dbReference>
<dbReference type="PANTHER" id="PTHR47545">
    <property type="entry name" value="MULTIFUNCTIONAL CCA PROTEIN"/>
    <property type="match status" value="1"/>
</dbReference>
<evidence type="ECO:0000256" key="7">
    <source>
        <dbReference type="ARBA" id="ARBA00022842"/>
    </source>
</evidence>
<dbReference type="InterPro" id="IPR032828">
    <property type="entry name" value="PolyA_RNA-bd"/>
</dbReference>
<name>A0A1E5IH51_ENDTX</name>
<evidence type="ECO:0000313" key="14">
    <source>
        <dbReference type="EMBL" id="OEG69817.1"/>
    </source>
</evidence>
<evidence type="ECO:0000259" key="10">
    <source>
        <dbReference type="Pfam" id="PF01743"/>
    </source>
</evidence>
<dbReference type="InterPro" id="IPR043519">
    <property type="entry name" value="NT_sf"/>
</dbReference>
<dbReference type="Pfam" id="PF01743">
    <property type="entry name" value="PolyA_pol"/>
    <property type="match status" value="1"/>
</dbReference>
<proteinExistence type="inferred from homology"/>
<dbReference type="EMBL" id="LNVX01000553">
    <property type="protein sequence ID" value="OEG69817.1"/>
    <property type="molecule type" value="Genomic_DNA"/>
</dbReference>
<dbReference type="NCBIfam" id="TIGR00277">
    <property type="entry name" value="HDIG"/>
    <property type="match status" value="1"/>
</dbReference>
<keyword evidence="4" id="KW-0548">Nucleotidyltransferase</keyword>
<evidence type="ECO:0000259" key="12">
    <source>
        <dbReference type="Pfam" id="PF12627"/>
    </source>
</evidence>
<comment type="cofactor">
    <cofactor evidence="1">
        <name>Mg(2+)</name>
        <dbReference type="ChEBI" id="CHEBI:18420"/>
    </cofactor>
</comment>
<organism evidence="14 15">
    <name type="scientific">Endomicrobium trichonymphae</name>
    <dbReference type="NCBI Taxonomy" id="1408204"/>
    <lineage>
        <taxon>Bacteria</taxon>
        <taxon>Pseudomonadati</taxon>
        <taxon>Elusimicrobiota</taxon>
        <taxon>Endomicrobiia</taxon>
        <taxon>Endomicrobiales</taxon>
        <taxon>Endomicrobiaceae</taxon>
        <taxon>Candidatus Endomicrobiellum</taxon>
    </lineage>
</organism>
<dbReference type="Pfam" id="PF13735">
    <property type="entry name" value="tRNA_NucTran2_2"/>
    <property type="match status" value="1"/>
</dbReference>
<dbReference type="InterPro" id="IPR032810">
    <property type="entry name" value="CCA-adding_enz_C"/>
</dbReference>
<dbReference type="GO" id="GO:0046872">
    <property type="term" value="F:metal ion binding"/>
    <property type="evidence" value="ECO:0007669"/>
    <property type="project" value="UniProtKB-KW"/>
</dbReference>
<evidence type="ECO:0000256" key="8">
    <source>
        <dbReference type="ARBA" id="ARBA00022884"/>
    </source>
</evidence>
<comment type="similarity">
    <text evidence="9">Belongs to the tRNA nucleotidyltransferase/poly(A) polymerase family.</text>
</comment>
<keyword evidence="6" id="KW-0547">Nucleotide-binding</keyword>
<sequence>MNKLIKKINDLSKDFDVYAVGGFSRDLLLKRNLNDIDLVVSRNALKYSKKIADAFKSKLITLNDASKTYRIMLKDNIVANIDISLFNGKTIEHDLQNRDFTINAIAFNLKHFENFKKHIIFSDRNTLRDLKSKTVNTVSAESFKTDPLRMLRAFRFTAELNFKISPKTFEQITKNAKLIRQSAPERIKNEFFRVLSVKNSAVLIKDMDSCGLLSEIFAEIKKMKKSSRKYYYHPRGLFQHSFETVESSENILNNLKKYFPENYANMQKHFDDNATFSERITRESLLKFAALFHDSAKPETAKFKNGKMRFLGHEELGAEKVKGIMFSLKSGKNDIETAAFLVSNHMRPSTLTRNNIVTKKAALKFFRDIGENTPDLLVLSMSDWHSYKKLKVFSSKELKFQEKSVRELLKYYYELKNAEPLPKIIDGNIIMKKFNLKPGPWIGELLNFAAEAQLESKISNTDEALKIVFSKLTHIKKKYKL</sequence>
<keyword evidence="3" id="KW-0819">tRNA processing</keyword>
<evidence type="ECO:0000256" key="4">
    <source>
        <dbReference type="ARBA" id="ARBA00022695"/>
    </source>
</evidence>
<feature type="domain" description="Poly A polymerase head" evidence="10">
    <location>
        <begin position="17"/>
        <end position="133"/>
    </location>
</feature>
<keyword evidence="8 9" id="KW-0694">RNA-binding</keyword>
<dbReference type="SUPFAM" id="SSF81301">
    <property type="entry name" value="Nucleotidyltransferase"/>
    <property type="match status" value="1"/>
</dbReference>
<dbReference type="Gene3D" id="3.30.460.10">
    <property type="entry name" value="Beta Polymerase, domain 2"/>
    <property type="match status" value="1"/>
</dbReference>
<evidence type="ECO:0000256" key="2">
    <source>
        <dbReference type="ARBA" id="ARBA00022679"/>
    </source>
</evidence>
<feature type="domain" description="CCA-adding enzyme C-terminal" evidence="13">
    <location>
        <begin position="401"/>
        <end position="465"/>
    </location>
</feature>
<evidence type="ECO:0000313" key="15">
    <source>
        <dbReference type="Proteomes" id="UP000095237"/>
    </source>
</evidence>
<gene>
    <name evidence="14" type="ORF">ATZ36_01820</name>
</gene>
<evidence type="ECO:0000256" key="5">
    <source>
        <dbReference type="ARBA" id="ARBA00022723"/>
    </source>
</evidence>
<accession>A0A1E5IH51</accession>
<dbReference type="InterPro" id="IPR002646">
    <property type="entry name" value="PolA_pol_head_dom"/>
</dbReference>
<keyword evidence="7" id="KW-0460">Magnesium</keyword>
<feature type="domain" description="tRNA nucleotidyltransferase/poly(A) polymerase RNA and SrmB- binding" evidence="12">
    <location>
        <begin position="161"/>
        <end position="221"/>
    </location>
</feature>
<evidence type="ECO:0000259" key="13">
    <source>
        <dbReference type="Pfam" id="PF13735"/>
    </source>
</evidence>
<dbReference type="Gene3D" id="1.10.246.80">
    <property type="match status" value="1"/>
</dbReference>
<reference evidence="14 15" key="1">
    <citation type="submission" date="2015-11" db="EMBL/GenBank/DDBJ databases">
        <title>Evidence for parallel genomic evolution in an endosymbiosis of termite gut flagellates.</title>
        <authorList>
            <person name="Zheng H."/>
        </authorList>
    </citation>
    <scope>NUCLEOTIDE SEQUENCE [LARGE SCALE GENOMIC DNA]</scope>
    <source>
        <strain evidence="14 15">CET450</strain>
    </source>
</reference>
<keyword evidence="15" id="KW-1185">Reference proteome</keyword>
<keyword evidence="5" id="KW-0479">Metal-binding</keyword>
<dbReference type="AlphaFoldDB" id="A0A1E5IH51"/>
<evidence type="ECO:0000259" key="11">
    <source>
        <dbReference type="Pfam" id="PF01966"/>
    </source>
</evidence>
<comment type="caution">
    <text evidence="14">The sequence shown here is derived from an EMBL/GenBank/DDBJ whole genome shotgun (WGS) entry which is preliminary data.</text>
</comment>
<dbReference type="GO" id="GO:0003723">
    <property type="term" value="F:RNA binding"/>
    <property type="evidence" value="ECO:0007669"/>
    <property type="project" value="UniProtKB-KW"/>
</dbReference>
<dbReference type="GO" id="GO:0008033">
    <property type="term" value="P:tRNA processing"/>
    <property type="evidence" value="ECO:0007669"/>
    <property type="project" value="UniProtKB-KW"/>
</dbReference>
<evidence type="ECO:0000256" key="1">
    <source>
        <dbReference type="ARBA" id="ARBA00001946"/>
    </source>
</evidence>
<dbReference type="GO" id="GO:0000166">
    <property type="term" value="F:nucleotide binding"/>
    <property type="evidence" value="ECO:0007669"/>
    <property type="project" value="UniProtKB-KW"/>
</dbReference>
<evidence type="ECO:0000256" key="3">
    <source>
        <dbReference type="ARBA" id="ARBA00022694"/>
    </source>
</evidence>
<protein>
    <submittedName>
        <fullName evidence="14">Uncharacterized protein</fullName>
    </submittedName>
</protein>
<dbReference type="InterPro" id="IPR006675">
    <property type="entry name" value="HDIG_dom"/>
</dbReference>
<dbReference type="InterPro" id="IPR006674">
    <property type="entry name" value="HD_domain"/>
</dbReference>
<dbReference type="GO" id="GO:0016779">
    <property type="term" value="F:nucleotidyltransferase activity"/>
    <property type="evidence" value="ECO:0007669"/>
    <property type="project" value="UniProtKB-KW"/>
</dbReference>
<feature type="domain" description="HD" evidence="11">
    <location>
        <begin position="238"/>
        <end position="352"/>
    </location>
</feature>
<dbReference type="Pfam" id="PF01966">
    <property type="entry name" value="HD"/>
    <property type="match status" value="1"/>
</dbReference>
<evidence type="ECO:0000256" key="9">
    <source>
        <dbReference type="RuleBase" id="RU003953"/>
    </source>
</evidence>
<dbReference type="InterPro" id="IPR050124">
    <property type="entry name" value="tRNA_CCA-adding_enzyme"/>
</dbReference>
<dbReference type="SUPFAM" id="SSF81891">
    <property type="entry name" value="Poly A polymerase C-terminal region-like"/>
    <property type="match status" value="1"/>
</dbReference>
<evidence type="ECO:0000256" key="6">
    <source>
        <dbReference type="ARBA" id="ARBA00022741"/>
    </source>
</evidence>
<keyword evidence="2 9" id="KW-0808">Transferase</keyword>
<dbReference type="Gene3D" id="1.10.3090.10">
    <property type="entry name" value="cca-adding enzyme, domain 2"/>
    <property type="match status" value="1"/>
</dbReference>